<evidence type="ECO:0000256" key="2">
    <source>
        <dbReference type="SAM" id="Coils"/>
    </source>
</evidence>
<gene>
    <name evidence="5" type="ORF">LEMA_P067220.1</name>
</gene>
<organism evidence="6">
    <name type="scientific">Leptosphaeria maculans (strain JN3 / isolate v23.1.3 / race Av1-4-5-6-7-8)</name>
    <name type="common">Blackleg fungus</name>
    <name type="synonym">Phoma lingam</name>
    <dbReference type="NCBI Taxonomy" id="985895"/>
    <lineage>
        <taxon>Eukaryota</taxon>
        <taxon>Fungi</taxon>
        <taxon>Dikarya</taxon>
        <taxon>Ascomycota</taxon>
        <taxon>Pezizomycotina</taxon>
        <taxon>Dothideomycetes</taxon>
        <taxon>Pleosporomycetidae</taxon>
        <taxon>Pleosporales</taxon>
        <taxon>Pleosporineae</taxon>
        <taxon>Leptosphaeriaceae</taxon>
        <taxon>Plenodomus</taxon>
        <taxon>Plenodomus lingam/Leptosphaeria maculans species complex</taxon>
    </lineage>
</organism>
<keyword evidence="6" id="KW-1185">Reference proteome</keyword>
<dbReference type="eggNOG" id="ENOG502SK8J">
    <property type="taxonomic scope" value="Eukaryota"/>
</dbReference>
<reference evidence="6" key="1">
    <citation type="journal article" date="2011" name="Nat. Commun.">
        <title>Effector diversification within compartments of the Leptosphaeria maculans genome affected by Repeat-Induced Point mutations.</title>
        <authorList>
            <person name="Rouxel T."/>
            <person name="Grandaubert J."/>
            <person name="Hane J.K."/>
            <person name="Hoede C."/>
            <person name="van de Wouw A.P."/>
            <person name="Couloux A."/>
            <person name="Dominguez V."/>
            <person name="Anthouard V."/>
            <person name="Bally P."/>
            <person name="Bourras S."/>
            <person name="Cozijnsen A.J."/>
            <person name="Ciuffetti L.M."/>
            <person name="Degrave A."/>
            <person name="Dilmaghani A."/>
            <person name="Duret L."/>
            <person name="Fudal I."/>
            <person name="Goodwin S.B."/>
            <person name="Gout L."/>
            <person name="Glaser N."/>
            <person name="Linglin J."/>
            <person name="Kema G.H.J."/>
            <person name="Lapalu N."/>
            <person name="Lawrence C.B."/>
            <person name="May K."/>
            <person name="Meyer M."/>
            <person name="Ollivier B."/>
            <person name="Poulain J."/>
            <person name="Schoch C.L."/>
            <person name="Simon A."/>
            <person name="Spatafora J.W."/>
            <person name="Stachowiak A."/>
            <person name="Turgeon B.G."/>
            <person name="Tyler B.M."/>
            <person name="Vincent D."/>
            <person name="Weissenbach J."/>
            <person name="Amselem J."/>
            <person name="Quesneville H."/>
            <person name="Oliver R.P."/>
            <person name="Wincker P."/>
            <person name="Balesdent M.-H."/>
            <person name="Howlett B.J."/>
        </authorList>
    </citation>
    <scope>NUCLEOTIDE SEQUENCE [LARGE SCALE GENOMIC DNA]</scope>
    <source>
        <strain evidence="6">JN3 / isolate v23.1.3 / race Av1-4-5-6-7-8</strain>
    </source>
</reference>
<evidence type="ECO:0000256" key="1">
    <source>
        <dbReference type="ARBA" id="ARBA00022737"/>
    </source>
</evidence>
<keyword evidence="1" id="KW-0677">Repeat</keyword>
<dbReference type="STRING" id="985895.E4ZIU4"/>
<dbReference type="AlphaFoldDB" id="E4ZIU4"/>
<evidence type="ECO:0000259" key="4">
    <source>
        <dbReference type="Pfam" id="PF24883"/>
    </source>
</evidence>
<keyword evidence="2" id="KW-0175">Coiled coil</keyword>
<name>E4ZIU4_LEPMJ</name>
<dbReference type="Proteomes" id="UP000002668">
    <property type="component" value="Genome"/>
</dbReference>
<dbReference type="Pfam" id="PF24883">
    <property type="entry name" value="NPHP3_N"/>
    <property type="match status" value="1"/>
</dbReference>
<dbReference type="OrthoDB" id="5389929at2759"/>
<accession>E4ZIU4</accession>
<sequence length="495" mass="57571">MSDSKISPNLSKRFTDRDLVAAFNIFWNDTAKAQATFESQHEHGAKKRMRNVQDFGETAADMMRQLEPIVQVIKDFGAPFGGMAIAQTKASIERQVAETLHQIRHRIPGFRVYERIYNDDHELDQQLQSQIVTAYDTFIQFCIASTKYYSRRGMGRWLRAFIGPATSIVEQASRVQICIVDVRQTTEELLNKSVDTIKHDNKELRKQIQQLQDNHDSDRLNHVQSFLSLETSSRELDWATLEKYQRELDLHFEDWIYVELMTKSKLAAFENDPAIQAWQHSCHSQMLLLVGYNDRSYYDSIQCWLSPVALHIIRHIRSIGEADAYTFQLIGQREPRSFQHILSTIIFQLLKQNYQLLRNQEHYAGLFAELQTYQKLFELSRQSGDGQDNHRLRASESLQKVAFMILNLFSPEKTIWIVLDRVDRCRSYPRSADGKKLLKSLVQLMEKATVKVRVLAVINGYDWPVDNQVDELGCSQPERICCMRIEQGQLVDRTT</sequence>
<dbReference type="OMA" id="QCWLSPV"/>
<dbReference type="VEuPathDB" id="FungiDB:LEMA_P067220.1"/>
<dbReference type="HOGENOM" id="CLU_028429_0_0_1"/>
<dbReference type="InterPro" id="IPR056884">
    <property type="entry name" value="NPHP3-like_N"/>
</dbReference>
<dbReference type="InParanoid" id="E4ZIU4"/>
<feature type="coiled-coil region" evidence="2">
    <location>
        <begin position="194"/>
        <end position="221"/>
    </location>
</feature>
<dbReference type="EMBL" id="FP929072">
    <property type="protein sequence ID" value="CBX91214.1"/>
    <property type="molecule type" value="Genomic_DNA"/>
</dbReference>
<proteinExistence type="predicted"/>
<protein>
    <submittedName>
        <fullName evidence="5">Uncharacterized protein</fullName>
    </submittedName>
</protein>
<feature type="domain" description="Nephrocystin 3-like N-terminal" evidence="4">
    <location>
        <begin position="308"/>
        <end position="456"/>
    </location>
</feature>
<dbReference type="Pfam" id="PF24809">
    <property type="entry name" value="DUF7708"/>
    <property type="match status" value="1"/>
</dbReference>
<evidence type="ECO:0000313" key="5">
    <source>
        <dbReference type="EMBL" id="CBX91214.1"/>
    </source>
</evidence>
<evidence type="ECO:0000313" key="6">
    <source>
        <dbReference type="Proteomes" id="UP000002668"/>
    </source>
</evidence>
<dbReference type="InterPro" id="IPR056125">
    <property type="entry name" value="DUF7708"/>
</dbReference>
<feature type="domain" description="DUF7708" evidence="3">
    <location>
        <begin position="88"/>
        <end position="186"/>
    </location>
</feature>
<evidence type="ECO:0000259" key="3">
    <source>
        <dbReference type="Pfam" id="PF24809"/>
    </source>
</evidence>